<dbReference type="GO" id="GO:0046872">
    <property type="term" value="F:metal ion binding"/>
    <property type="evidence" value="ECO:0007669"/>
    <property type="project" value="UniProtKB-KW"/>
</dbReference>
<feature type="domain" description="Sulfatase N-terminal" evidence="4">
    <location>
        <begin position="1"/>
        <end position="67"/>
    </location>
</feature>
<keyword evidence="1" id="KW-0479">Metal-binding</keyword>
<dbReference type="GO" id="GO:0008484">
    <property type="term" value="F:sulfuric ester hydrolase activity"/>
    <property type="evidence" value="ECO:0007669"/>
    <property type="project" value="TreeGrafter"/>
</dbReference>
<keyword evidence="2" id="KW-0378">Hydrolase</keyword>
<dbReference type="InterPro" id="IPR017850">
    <property type="entry name" value="Alkaline_phosphatase_core_sf"/>
</dbReference>
<dbReference type="GO" id="GO:0005737">
    <property type="term" value="C:cytoplasm"/>
    <property type="evidence" value="ECO:0007669"/>
    <property type="project" value="TreeGrafter"/>
</dbReference>
<dbReference type="Pfam" id="PF00884">
    <property type="entry name" value="Sulfatase"/>
    <property type="match status" value="1"/>
</dbReference>
<dbReference type="SUPFAM" id="SSF53649">
    <property type="entry name" value="Alkaline phosphatase-like"/>
    <property type="match status" value="1"/>
</dbReference>
<gene>
    <name evidence="5" type="ORF">TI39_contig313g00022</name>
</gene>
<evidence type="ECO:0000313" key="5">
    <source>
        <dbReference type="EMBL" id="KJY00761.1"/>
    </source>
</evidence>
<feature type="compositionally biased region" description="Basic and acidic residues" evidence="3">
    <location>
        <begin position="73"/>
        <end position="87"/>
    </location>
</feature>
<feature type="region of interest" description="Disordered" evidence="3">
    <location>
        <begin position="71"/>
        <end position="103"/>
    </location>
</feature>
<evidence type="ECO:0000313" key="6">
    <source>
        <dbReference type="Proteomes" id="UP000033647"/>
    </source>
</evidence>
<keyword evidence="6" id="KW-1185">Reference proteome</keyword>
<dbReference type="OrthoDB" id="96314at2759"/>
<evidence type="ECO:0000256" key="2">
    <source>
        <dbReference type="ARBA" id="ARBA00022801"/>
    </source>
</evidence>
<dbReference type="PANTHER" id="PTHR45953">
    <property type="entry name" value="IDURONATE 2-SULFATASE"/>
    <property type="match status" value="1"/>
</dbReference>
<accession>A0A0F4GX16</accession>
<feature type="region of interest" description="Disordered" evidence="3">
    <location>
        <begin position="212"/>
        <end position="235"/>
    </location>
</feature>
<proteinExistence type="predicted"/>
<dbReference type="InterPro" id="IPR000917">
    <property type="entry name" value="Sulfatase_N"/>
</dbReference>
<dbReference type="Gene3D" id="3.40.720.10">
    <property type="entry name" value="Alkaline Phosphatase, subunit A"/>
    <property type="match status" value="1"/>
</dbReference>
<reference evidence="5 6" key="1">
    <citation type="submission" date="2015-03" db="EMBL/GenBank/DDBJ databases">
        <title>RNA-seq based gene annotation and comparative genomics of four Zymoseptoria species reveal species-specific pathogenicity related genes and transposable element activity.</title>
        <authorList>
            <person name="Grandaubert J."/>
            <person name="Bhattacharyya A."/>
            <person name="Stukenbrock E.H."/>
        </authorList>
    </citation>
    <scope>NUCLEOTIDE SEQUENCE [LARGE SCALE GENOMIC DNA]</scope>
    <source>
        <strain evidence="5 6">Zb18110</strain>
    </source>
</reference>
<dbReference type="AlphaFoldDB" id="A0A0F4GX16"/>
<dbReference type="STRING" id="1047168.A0A0F4GX16"/>
<dbReference type="Proteomes" id="UP000033647">
    <property type="component" value="Unassembled WGS sequence"/>
</dbReference>
<organism evidence="5 6">
    <name type="scientific">Zymoseptoria brevis</name>
    <dbReference type="NCBI Taxonomy" id="1047168"/>
    <lineage>
        <taxon>Eukaryota</taxon>
        <taxon>Fungi</taxon>
        <taxon>Dikarya</taxon>
        <taxon>Ascomycota</taxon>
        <taxon>Pezizomycotina</taxon>
        <taxon>Dothideomycetes</taxon>
        <taxon>Dothideomycetidae</taxon>
        <taxon>Mycosphaerellales</taxon>
        <taxon>Mycosphaerellaceae</taxon>
        <taxon>Zymoseptoria</taxon>
    </lineage>
</organism>
<comment type="caution">
    <text evidence="5">The sequence shown here is derived from an EMBL/GenBank/DDBJ whole genome shotgun (WGS) entry which is preliminary data.</text>
</comment>
<sequence length="235" mass="25735">MADQLAAPQLKILNEDPQIKTPNLDKLAERSVVFDSAYCKSPLRAPSRMDMITGQLPPKIGAYDDASPRLKTHHEGQRRGWESKLIDSKTATSPGIKQKTAFTNGPRAVKPNVKIVCFPRQFTSATARALWLRVVDDGTGVARESVPGSAGTIVNYPQPQCAYNASKAGTSPPATLQTLHVLLQPPWSLVPSSTMLTLALLLARIQDVPLSPRSPRLPATNNSLRHRRDQDFLIE</sequence>
<protein>
    <recommendedName>
        <fullName evidence="4">Sulfatase N-terminal domain-containing protein</fullName>
    </recommendedName>
</protein>
<evidence type="ECO:0000256" key="1">
    <source>
        <dbReference type="ARBA" id="ARBA00022723"/>
    </source>
</evidence>
<dbReference type="PANTHER" id="PTHR45953:SF1">
    <property type="entry name" value="IDURONATE 2-SULFATASE"/>
    <property type="match status" value="1"/>
</dbReference>
<evidence type="ECO:0000256" key="3">
    <source>
        <dbReference type="SAM" id="MobiDB-lite"/>
    </source>
</evidence>
<dbReference type="EMBL" id="LAFY01000305">
    <property type="protein sequence ID" value="KJY00761.1"/>
    <property type="molecule type" value="Genomic_DNA"/>
</dbReference>
<name>A0A0F4GX16_9PEZI</name>
<evidence type="ECO:0000259" key="4">
    <source>
        <dbReference type="Pfam" id="PF00884"/>
    </source>
</evidence>
<feature type="compositionally biased region" description="Polar residues" evidence="3">
    <location>
        <begin position="89"/>
        <end position="103"/>
    </location>
</feature>